<evidence type="ECO:0000313" key="1">
    <source>
        <dbReference type="EMBL" id="KAK3212115.1"/>
    </source>
</evidence>
<keyword evidence="2" id="KW-1185">Reference proteome</keyword>
<evidence type="ECO:0000313" key="2">
    <source>
        <dbReference type="Proteomes" id="UP001281410"/>
    </source>
</evidence>
<dbReference type="PANTHER" id="PTHR47150:SF6">
    <property type="entry name" value="OS01G0872900 PROTEIN"/>
    <property type="match status" value="1"/>
</dbReference>
<dbReference type="EMBL" id="JANJYJ010000005">
    <property type="protein sequence ID" value="KAK3212115.1"/>
    <property type="molecule type" value="Genomic_DNA"/>
</dbReference>
<dbReference type="Proteomes" id="UP001281410">
    <property type="component" value="Unassembled WGS sequence"/>
</dbReference>
<organism evidence="1 2">
    <name type="scientific">Dipteronia sinensis</name>
    <dbReference type="NCBI Taxonomy" id="43782"/>
    <lineage>
        <taxon>Eukaryota</taxon>
        <taxon>Viridiplantae</taxon>
        <taxon>Streptophyta</taxon>
        <taxon>Embryophyta</taxon>
        <taxon>Tracheophyta</taxon>
        <taxon>Spermatophyta</taxon>
        <taxon>Magnoliopsida</taxon>
        <taxon>eudicotyledons</taxon>
        <taxon>Gunneridae</taxon>
        <taxon>Pentapetalae</taxon>
        <taxon>rosids</taxon>
        <taxon>malvids</taxon>
        <taxon>Sapindales</taxon>
        <taxon>Sapindaceae</taxon>
        <taxon>Hippocastanoideae</taxon>
        <taxon>Acereae</taxon>
        <taxon>Dipteronia</taxon>
    </lineage>
</organism>
<proteinExistence type="predicted"/>
<reference evidence="1" key="1">
    <citation type="journal article" date="2023" name="Plant J.">
        <title>Genome sequences and population genomics provide insights into the demographic history, inbreeding, and mutation load of two 'living fossil' tree species of Dipteronia.</title>
        <authorList>
            <person name="Feng Y."/>
            <person name="Comes H.P."/>
            <person name="Chen J."/>
            <person name="Zhu S."/>
            <person name="Lu R."/>
            <person name="Zhang X."/>
            <person name="Li P."/>
            <person name="Qiu J."/>
            <person name="Olsen K.M."/>
            <person name="Qiu Y."/>
        </authorList>
    </citation>
    <scope>NUCLEOTIDE SEQUENCE</scope>
    <source>
        <strain evidence="1">NBL</strain>
    </source>
</reference>
<dbReference type="PANTHER" id="PTHR47150">
    <property type="entry name" value="OS12G0169200 PROTEIN"/>
    <property type="match status" value="1"/>
</dbReference>
<sequence length="140" mass="16135">MSSSSMEYDSDSSSSNNESFSITKDLLVDNMNSTKMSRDLVQTATIHIPIIISITLLCKKQPHGGSTLGRSYIHRDRKERHDQIINDYFKGEQSKYTRENFCRRFRMNVELFNHILHAIENNDDYFTQKIDAVGKLGLSP</sequence>
<accession>A0AAE0ADT6</accession>
<protein>
    <submittedName>
        <fullName evidence="1">Uncharacterized protein</fullName>
    </submittedName>
</protein>
<dbReference type="AlphaFoldDB" id="A0AAE0ADT6"/>
<gene>
    <name evidence="1" type="ORF">Dsin_016821</name>
</gene>
<comment type="caution">
    <text evidence="1">The sequence shown here is derived from an EMBL/GenBank/DDBJ whole genome shotgun (WGS) entry which is preliminary data.</text>
</comment>
<name>A0AAE0ADT6_9ROSI</name>